<feature type="disulfide bond" evidence="1">
    <location>
        <begin position="149"/>
        <end position="167"/>
    </location>
</feature>
<dbReference type="EMBL" id="JAATJU010026169">
    <property type="protein sequence ID" value="KAH0502179.1"/>
    <property type="molecule type" value="Genomic_DNA"/>
</dbReference>
<dbReference type="CDD" id="cd13409">
    <property type="entry name" value="TNFRSF8"/>
    <property type="match status" value="1"/>
</dbReference>
<keyword evidence="1" id="KW-1015">Disulfide bond</keyword>
<sequence>MKRNLCGPFYPEHDIELLVLPNKLEGSQEREEGVDEQQSSGLISLLQPWLVEVPTGEFSGARLHSQYCVPIGAADPVGVKVTLDRPLKSTCAGDLSYNPGEAVGSCCHRCPSGLSPTQPCPQGPAHCRKQCDPDHYVNEDGHCTACVTCLKGLVEKAPCSWNSSRVCECQSGTYCKTRAVNSCARCSQHSRCSGGQVVKFPGTAEKDTICELPSPGPGPDCSNPDDCKTFTSHAIAQATPTLKPSATDSLRSLLPEGNTHPVQEDAAELSKVPESPSSQAREPSPDPDNAEMNMTLELPPSGTLPDFSTSENSEEPASTASTLSLLVDAQTSSRLQPTSPLSTGTPFLDPEFRLDYLTQTFQPKMEQGGEYLVMQRLPGPDGQQPKRSGSVTDASAGHKLSPVNPPTVEICTNVGAAFLESLPLLDDSTAGNPLTPREPPETRVSTEHTNNRIEKIYIMKADTVIVGSVKTEVPEGRGLTGSPEPELEAALEVDHAPHYPEQETEPPLGSCTEVMFSVEEGGKEDHGPTTVSEK</sequence>
<dbReference type="GO" id="GO:0004888">
    <property type="term" value="F:transmembrane signaling receptor activity"/>
    <property type="evidence" value="ECO:0007669"/>
    <property type="project" value="InterPro"/>
</dbReference>
<evidence type="ECO:0000259" key="3">
    <source>
        <dbReference type="PROSITE" id="PS50050"/>
    </source>
</evidence>
<comment type="caution">
    <text evidence="1">Lacks conserved residue(s) required for the propagation of feature annotation.</text>
</comment>
<dbReference type="PROSITE" id="PS50050">
    <property type="entry name" value="TNFR_NGFR_2"/>
    <property type="match status" value="2"/>
</dbReference>
<organism evidence="4 5">
    <name type="scientific">Microtus ochrogaster</name>
    <name type="common">Prairie vole</name>
    <dbReference type="NCBI Taxonomy" id="79684"/>
    <lineage>
        <taxon>Eukaryota</taxon>
        <taxon>Metazoa</taxon>
        <taxon>Chordata</taxon>
        <taxon>Craniata</taxon>
        <taxon>Vertebrata</taxon>
        <taxon>Euteleostomi</taxon>
        <taxon>Mammalia</taxon>
        <taxon>Eutheria</taxon>
        <taxon>Euarchontoglires</taxon>
        <taxon>Glires</taxon>
        <taxon>Rodentia</taxon>
        <taxon>Myomorpha</taxon>
        <taxon>Muroidea</taxon>
        <taxon>Cricetidae</taxon>
        <taxon>Arvicolinae</taxon>
        <taxon>Microtus</taxon>
    </lineage>
</organism>
<accession>A0A8J6KM38</accession>
<feature type="region of interest" description="Disordered" evidence="2">
    <location>
        <begin position="238"/>
        <end position="320"/>
    </location>
</feature>
<feature type="compositionally biased region" description="Basic and acidic residues" evidence="2">
    <location>
        <begin position="520"/>
        <end position="534"/>
    </location>
</feature>
<dbReference type="Pfam" id="PF00020">
    <property type="entry name" value="TNFR_c6"/>
    <property type="match status" value="2"/>
</dbReference>
<dbReference type="InterPro" id="IPR020416">
    <property type="entry name" value="TNFR_8"/>
</dbReference>
<dbReference type="PRINTS" id="PR01923">
    <property type="entry name" value="TNFACTORR8"/>
</dbReference>
<dbReference type="InterPro" id="IPR034002">
    <property type="entry name" value="TNFRSF8_N"/>
</dbReference>
<dbReference type="SUPFAM" id="SSF57586">
    <property type="entry name" value="TNF receptor-like"/>
    <property type="match status" value="1"/>
</dbReference>
<dbReference type="AlphaFoldDB" id="A0A8J6KM38"/>
<feature type="region of interest" description="Disordered" evidence="2">
    <location>
        <begin position="428"/>
        <end position="447"/>
    </location>
</feature>
<feature type="compositionally biased region" description="Polar residues" evidence="2">
    <location>
        <begin position="238"/>
        <end position="250"/>
    </location>
</feature>
<feature type="repeat" description="TNFR-Cys" evidence="1">
    <location>
        <begin position="130"/>
        <end position="167"/>
    </location>
</feature>
<feature type="region of interest" description="Disordered" evidence="2">
    <location>
        <begin position="495"/>
        <end position="534"/>
    </location>
</feature>
<dbReference type="PANTHER" id="PTHR47497">
    <property type="entry name" value="TUMOR NECROSIS FACTOR RECEPTOR SUPERFAMILY MEMBER 8"/>
    <property type="match status" value="1"/>
</dbReference>
<dbReference type="InterPro" id="IPR001368">
    <property type="entry name" value="TNFR/NGFR_Cys_rich_reg"/>
</dbReference>
<dbReference type="PANTHER" id="PTHR47497:SF1">
    <property type="entry name" value="TUMOR NECROSIS FACTOR RECEPTOR SUPERFAMILY MEMBER 8"/>
    <property type="match status" value="1"/>
</dbReference>
<feature type="repeat" description="TNFR-Cys" evidence="1">
    <location>
        <begin position="168"/>
        <end position="210"/>
    </location>
</feature>
<reference evidence="4" key="1">
    <citation type="submission" date="2020-03" db="EMBL/GenBank/DDBJ databases">
        <title>Studies in the Genomics of Life Span.</title>
        <authorList>
            <person name="Glass D."/>
        </authorList>
    </citation>
    <scope>NUCLEOTIDE SEQUENCE</scope>
    <source>
        <strain evidence="4">LTLLF</strain>
        <tissue evidence="4">Muscle</tissue>
    </source>
</reference>
<feature type="disulfide bond" evidence="1">
    <location>
        <begin position="192"/>
        <end position="210"/>
    </location>
</feature>
<dbReference type="InterPro" id="IPR052862">
    <property type="entry name" value="TNFR_superfamily_member_8"/>
</dbReference>
<dbReference type="SMART" id="SM00208">
    <property type="entry name" value="TNFR"/>
    <property type="match status" value="3"/>
</dbReference>
<dbReference type="Proteomes" id="UP000710432">
    <property type="component" value="Unassembled WGS sequence"/>
</dbReference>
<dbReference type="Gene3D" id="2.10.50.10">
    <property type="entry name" value="Tumor Necrosis Factor Receptor, subunit A, domain 2"/>
    <property type="match status" value="1"/>
</dbReference>
<comment type="caution">
    <text evidence="4">The sequence shown here is derived from an EMBL/GenBank/DDBJ whole genome shotgun (WGS) entry which is preliminary data.</text>
</comment>
<feature type="compositionally biased region" description="Basic and acidic residues" evidence="2">
    <location>
        <begin position="438"/>
        <end position="447"/>
    </location>
</feature>
<dbReference type="GO" id="GO:0007165">
    <property type="term" value="P:signal transduction"/>
    <property type="evidence" value="ECO:0007669"/>
    <property type="project" value="InterPro"/>
</dbReference>
<evidence type="ECO:0000256" key="1">
    <source>
        <dbReference type="PROSITE-ProRule" id="PRU00206"/>
    </source>
</evidence>
<evidence type="ECO:0000256" key="2">
    <source>
        <dbReference type="SAM" id="MobiDB-lite"/>
    </source>
</evidence>
<proteinExistence type="predicted"/>
<feature type="domain" description="TNFR-Cys" evidence="3">
    <location>
        <begin position="130"/>
        <end position="167"/>
    </location>
</feature>
<feature type="region of interest" description="Disordered" evidence="2">
    <location>
        <begin position="375"/>
        <end position="406"/>
    </location>
</feature>
<protein>
    <submittedName>
        <fullName evidence="4">Tumor necrosis factor receptor superfamily member 8</fullName>
    </submittedName>
</protein>
<feature type="disulfide bond" evidence="1">
    <location>
        <begin position="146"/>
        <end position="159"/>
    </location>
</feature>
<keyword evidence="4" id="KW-0675">Receptor</keyword>
<feature type="domain" description="TNFR-Cys" evidence="3">
    <location>
        <begin position="168"/>
        <end position="210"/>
    </location>
</feature>
<name>A0A8J6KM38_MICOH</name>
<dbReference type="PROSITE" id="PS00652">
    <property type="entry name" value="TNFR_NGFR_1"/>
    <property type="match status" value="1"/>
</dbReference>
<gene>
    <name evidence="4" type="ORF">LTLLF_106625</name>
</gene>
<evidence type="ECO:0000313" key="4">
    <source>
        <dbReference type="EMBL" id="KAH0502179.1"/>
    </source>
</evidence>
<feature type="compositionally biased region" description="Polar residues" evidence="2">
    <location>
        <begin position="306"/>
        <end position="320"/>
    </location>
</feature>
<evidence type="ECO:0000313" key="5">
    <source>
        <dbReference type="Proteomes" id="UP000710432"/>
    </source>
</evidence>